<dbReference type="Pfam" id="PF04093">
    <property type="entry name" value="MreD"/>
    <property type="match status" value="1"/>
</dbReference>
<comment type="caution">
    <text evidence="9">The sequence shown here is derived from an EMBL/GenBank/DDBJ whole genome shotgun (WGS) entry which is preliminary data.</text>
</comment>
<evidence type="ECO:0000313" key="10">
    <source>
        <dbReference type="Proteomes" id="UP000823485"/>
    </source>
</evidence>
<dbReference type="Proteomes" id="UP000823485">
    <property type="component" value="Unassembled WGS sequence"/>
</dbReference>
<dbReference type="EMBL" id="JAFBFH010000002">
    <property type="protein sequence ID" value="MBM7713448.1"/>
    <property type="molecule type" value="Genomic_DNA"/>
</dbReference>
<evidence type="ECO:0000256" key="5">
    <source>
        <dbReference type="ARBA" id="ARBA00022960"/>
    </source>
</evidence>
<dbReference type="NCBIfam" id="TIGR03426">
    <property type="entry name" value="shape_MreD"/>
    <property type="match status" value="1"/>
</dbReference>
<keyword evidence="6 8" id="KW-1133">Transmembrane helix</keyword>
<sequence>MKRVLLPLVLIACFYAESLFTDFFTTASLFKDRMVIPHFLLIALTLMGIYFVRNTTIIYAALFGLIFDIYFTGIIGAYLFLFPISVYIASKMIRILHINVLTVGLIVIVNISLVESLIFGLNILLFNVPVTMMEFLENRLLPSLVLNLIFYFIIFIPYTRWLQHLHKQLSSE</sequence>
<feature type="transmembrane region" description="Helical" evidence="8">
    <location>
        <begin position="101"/>
        <end position="128"/>
    </location>
</feature>
<name>A0ABS2R1D4_9BACI</name>
<organism evidence="9 10">
    <name type="scientific">Siminovitchia thermophila</name>
    <dbReference type="NCBI Taxonomy" id="1245522"/>
    <lineage>
        <taxon>Bacteria</taxon>
        <taxon>Bacillati</taxon>
        <taxon>Bacillota</taxon>
        <taxon>Bacilli</taxon>
        <taxon>Bacillales</taxon>
        <taxon>Bacillaceae</taxon>
        <taxon>Siminovitchia</taxon>
    </lineage>
</organism>
<accession>A0ABS2R1D4</accession>
<gene>
    <name evidence="9" type="ORF">JOC94_000416</name>
</gene>
<evidence type="ECO:0000256" key="4">
    <source>
        <dbReference type="ARBA" id="ARBA00022692"/>
    </source>
</evidence>
<protein>
    <submittedName>
        <fullName evidence="9">Rod shape-determining protein MreD</fullName>
    </submittedName>
</protein>
<feature type="transmembrane region" description="Helical" evidence="8">
    <location>
        <begin position="140"/>
        <end position="158"/>
    </location>
</feature>
<keyword evidence="5" id="KW-0133">Cell shape</keyword>
<keyword evidence="7 8" id="KW-0472">Membrane</keyword>
<evidence type="ECO:0000256" key="1">
    <source>
        <dbReference type="ARBA" id="ARBA00004651"/>
    </source>
</evidence>
<reference evidence="9 10" key="1">
    <citation type="submission" date="2021-01" db="EMBL/GenBank/DDBJ databases">
        <title>Genomic Encyclopedia of Type Strains, Phase IV (KMG-IV): sequencing the most valuable type-strain genomes for metagenomic binning, comparative biology and taxonomic classification.</title>
        <authorList>
            <person name="Goeker M."/>
        </authorList>
    </citation>
    <scope>NUCLEOTIDE SEQUENCE [LARGE SCALE GENOMIC DNA]</scope>
    <source>
        <strain evidence="9 10">DSM 105453</strain>
    </source>
</reference>
<evidence type="ECO:0000313" key="9">
    <source>
        <dbReference type="EMBL" id="MBM7713448.1"/>
    </source>
</evidence>
<evidence type="ECO:0000256" key="8">
    <source>
        <dbReference type="SAM" id="Phobius"/>
    </source>
</evidence>
<evidence type="ECO:0000256" key="7">
    <source>
        <dbReference type="ARBA" id="ARBA00023136"/>
    </source>
</evidence>
<evidence type="ECO:0000256" key="6">
    <source>
        <dbReference type="ARBA" id="ARBA00022989"/>
    </source>
</evidence>
<keyword evidence="3" id="KW-1003">Cell membrane</keyword>
<keyword evidence="10" id="KW-1185">Reference proteome</keyword>
<evidence type="ECO:0000256" key="3">
    <source>
        <dbReference type="ARBA" id="ARBA00022475"/>
    </source>
</evidence>
<feature type="transmembrane region" description="Helical" evidence="8">
    <location>
        <begin position="59"/>
        <end position="81"/>
    </location>
</feature>
<keyword evidence="4 8" id="KW-0812">Transmembrane</keyword>
<dbReference type="RefSeq" id="WP_205178215.1">
    <property type="nucleotide sequence ID" value="NZ_JAFBFH010000002.1"/>
</dbReference>
<proteinExistence type="inferred from homology"/>
<comment type="subcellular location">
    <subcellularLocation>
        <location evidence="1">Cell membrane</location>
        <topology evidence="1">Multi-pass membrane protein</topology>
    </subcellularLocation>
</comment>
<evidence type="ECO:0000256" key="2">
    <source>
        <dbReference type="ARBA" id="ARBA00007776"/>
    </source>
</evidence>
<feature type="transmembrane region" description="Helical" evidence="8">
    <location>
        <begin position="34"/>
        <end position="52"/>
    </location>
</feature>
<comment type="similarity">
    <text evidence="2">Belongs to the MreD family.</text>
</comment>
<dbReference type="InterPro" id="IPR007227">
    <property type="entry name" value="Cell_shape_determining_MreD"/>
</dbReference>